<evidence type="ECO:0000313" key="7">
    <source>
        <dbReference type="Proteomes" id="UP001437256"/>
    </source>
</evidence>
<feature type="domain" description="Serine-threonine/tyrosine-protein kinase catalytic" evidence="5">
    <location>
        <begin position="103"/>
        <end position="221"/>
    </location>
</feature>
<sequence>MMLQREIRAFYRQHSKLNETELKKIDGQGLLDKWQRMIISDISGERIAPADKTAILDAMIQLSSISGLSPKCLRIEDVGVQGLVPCPDIQSEDVQCFRGKIGALDVAVKVPKKQPKPGGEQLKQAILWRKLTHQNISPFLGLYYLDETRTQVCLLSRWMENSVTQHDFKQPEEGVRGIAEGLTYLHNQNVFHGYLSTSSILIDSDETPLIGDLGLAQLLGKAADGKEDIYRFGHISFEFFGGTSLKGKDGPPRPLGMSDTLWDVVKRCLSPTPSSRPVASGVVKALRTPI</sequence>
<gene>
    <name evidence="6" type="ORF">AAF712_006564</name>
</gene>
<dbReference type="SUPFAM" id="SSF56112">
    <property type="entry name" value="Protein kinase-like (PK-like)"/>
    <property type="match status" value="1"/>
</dbReference>
<evidence type="ECO:0000313" key="6">
    <source>
        <dbReference type="EMBL" id="KAL0066521.1"/>
    </source>
</evidence>
<evidence type="ECO:0000256" key="2">
    <source>
        <dbReference type="ARBA" id="ARBA00022741"/>
    </source>
</evidence>
<dbReference type="InterPro" id="IPR011009">
    <property type="entry name" value="Kinase-like_dom_sf"/>
</dbReference>
<keyword evidence="3" id="KW-0418">Kinase</keyword>
<evidence type="ECO:0000259" key="5">
    <source>
        <dbReference type="Pfam" id="PF07714"/>
    </source>
</evidence>
<dbReference type="PANTHER" id="PTHR44329:SF288">
    <property type="entry name" value="MITOGEN-ACTIVATED PROTEIN KINASE KINASE KINASE 20"/>
    <property type="match status" value="1"/>
</dbReference>
<proteinExistence type="predicted"/>
<protein>
    <recommendedName>
        <fullName evidence="5">Serine-threonine/tyrosine-protein kinase catalytic domain-containing protein</fullName>
    </recommendedName>
</protein>
<dbReference type="InterPro" id="IPR051681">
    <property type="entry name" value="Ser/Thr_Kinases-Pseudokinases"/>
</dbReference>
<evidence type="ECO:0000256" key="1">
    <source>
        <dbReference type="ARBA" id="ARBA00022679"/>
    </source>
</evidence>
<dbReference type="Pfam" id="PF07714">
    <property type="entry name" value="PK_Tyr_Ser-Thr"/>
    <property type="match status" value="1"/>
</dbReference>
<dbReference type="Gene3D" id="1.10.510.10">
    <property type="entry name" value="Transferase(Phosphotransferase) domain 1"/>
    <property type="match status" value="1"/>
</dbReference>
<accession>A0ABR2ZY44</accession>
<name>A0ABR2ZY44_9AGAR</name>
<dbReference type="EMBL" id="JBBXMP010000035">
    <property type="protein sequence ID" value="KAL0066521.1"/>
    <property type="molecule type" value="Genomic_DNA"/>
</dbReference>
<keyword evidence="7" id="KW-1185">Reference proteome</keyword>
<reference evidence="6 7" key="1">
    <citation type="submission" date="2024-05" db="EMBL/GenBank/DDBJ databases">
        <title>A draft genome resource for the thread blight pathogen Marasmius tenuissimus strain MS-2.</title>
        <authorList>
            <person name="Yulfo-Soto G.E."/>
            <person name="Baruah I.K."/>
            <person name="Amoako-Attah I."/>
            <person name="Bukari Y."/>
            <person name="Meinhardt L.W."/>
            <person name="Bailey B.A."/>
            <person name="Cohen S.P."/>
        </authorList>
    </citation>
    <scope>NUCLEOTIDE SEQUENCE [LARGE SCALE GENOMIC DNA]</scope>
    <source>
        <strain evidence="6 7">MS-2</strain>
    </source>
</reference>
<dbReference type="PANTHER" id="PTHR44329">
    <property type="entry name" value="SERINE/THREONINE-PROTEIN KINASE TNNI3K-RELATED"/>
    <property type="match status" value="1"/>
</dbReference>
<evidence type="ECO:0000256" key="3">
    <source>
        <dbReference type="ARBA" id="ARBA00022777"/>
    </source>
</evidence>
<keyword evidence="1" id="KW-0808">Transferase</keyword>
<keyword evidence="2" id="KW-0547">Nucleotide-binding</keyword>
<comment type="caution">
    <text evidence="6">The sequence shown here is derived from an EMBL/GenBank/DDBJ whole genome shotgun (WGS) entry which is preliminary data.</text>
</comment>
<dbReference type="InterPro" id="IPR001245">
    <property type="entry name" value="Ser-Thr/Tyr_kinase_cat_dom"/>
</dbReference>
<evidence type="ECO:0000256" key="4">
    <source>
        <dbReference type="ARBA" id="ARBA00022840"/>
    </source>
</evidence>
<dbReference type="Proteomes" id="UP001437256">
    <property type="component" value="Unassembled WGS sequence"/>
</dbReference>
<organism evidence="6 7">
    <name type="scientific">Marasmius tenuissimus</name>
    <dbReference type="NCBI Taxonomy" id="585030"/>
    <lineage>
        <taxon>Eukaryota</taxon>
        <taxon>Fungi</taxon>
        <taxon>Dikarya</taxon>
        <taxon>Basidiomycota</taxon>
        <taxon>Agaricomycotina</taxon>
        <taxon>Agaricomycetes</taxon>
        <taxon>Agaricomycetidae</taxon>
        <taxon>Agaricales</taxon>
        <taxon>Marasmiineae</taxon>
        <taxon>Marasmiaceae</taxon>
        <taxon>Marasmius</taxon>
    </lineage>
</organism>
<keyword evidence="4" id="KW-0067">ATP-binding</keyword>